<dbReference type="Gene3D" id="3.10.450.50">
    <property type="match status" value="1"/>
</dbReference>
<dbReference type="RefSeq" id="WP_051769967.1">
    <property type="nucleotide sequence ID" value="NZ_FWYC01000007.1"/>
</dbReference>
<dbReference type="EMBL" id="FWYC01000007">
    <property type="protein sequence ID" value="SMC96104.1"/>
    <property type="molecule type" value="Genomic_DNA"/>
</dbReference>
<gene>
    <name evidence="2" type="ORF">SAMN05660733_02958</name>
</gene>
<protein>
    <submittedName>
        <fullName evidence="2">SnoaL-like domain-containing protein</fullName>
    </submittedName>
</protein>
<reference evidence="3" key="1">
    <citation type="submission" date="2017-04" db="EMBL/GenBank/DDBJ databases">
        <authorList>
            <person name="Varghese N."/>
            <person name="Submissions S."/>
        </authorList>
    </citation>
    <scope>NUCLEOTIDE SEQUENCE [LARGE SCALE GENOMIC DNA]</scope>
    <source>
        <strain evidence="3">DSM 44073</strain>
    </source>
</reference>
<dbReference type="Pfam" id="PF13577">
    <property type="entry name" value="SnoaL_4"/>
    <property type="match status" value="1"/>
</dbReference>
<dbReference type="AlphaFoldDB" id="A0A1W2DFP1"/>
<evidence type="ECO:0000313" key="3">
    <source>
        <dbReference type="Proteomes" id="UP000192840"/>
    </source>
</evidence>
<dbReference type="OrthoDB" id="4941530at2"/>
<dbReference type="Proteomes" id="UP000192840">
    <property type="component" value="Unassembled WGS sequence"/>
</dbReference>
<evidence type="ECO:0000259" key="1">
    <source>
        <dbReference type="Pfam" id="PF13577"/>
    </source>
</evidence>
<sequence length="143" mass="15310">MNDPRHAADLVLITDLVARVAHTADDGTPVDYLALFTPDAVWEMPGHPAAGVAAQCRRGHAEIAAGVAERRASGIQGPGTATRHVVTGTAVDPDRDRATAVSCWRFYASTDGAPRLVGMGLYHDEFVRVAGRWLLARRRVTLG</sequence>
<dbReference type="CDD" id="cd00531">
    <property type="entry name" value="NTF2_like"/>
    <property type="match status" value="1"/>
</dbReference>
<organism evidence="2 3">
    <name type="scientific">Lentzea albidocapillata</name>
    <dbReference type="NCBI Taxonomy" id="40571"/>
    <lineage>
        <taxon>Bacteria</taxon>
        <taxon>Bacillati</taxon>
        <taxon>Actinomycetota</taxon>
        <taxon>Actinomycetes</taxon>
        <taxon>Pseudonocardiales</taxon>
        <taxon>Pseudonocardiaceae</taxon>
        <taxon>Lentzea</taxon>
    </lineage>
</organism>
<proteinExistence type="predicted"/>
<keyword evidence="3" id="KW-1185">Reference proteome</keyword>
<dbReference type="eggNOG" id="ENOG50344D8">
    <property type="taxonomic scope" value="Bacteria"/>
</dbReference>
<accession>A0A1W2DFP1</accession>
<evidence type="ECO:0000313" key="2">
    <source>
        <dbReference type="EMBL" id="SMC96104.1"/>
    </source>
</evidence>
<dbReference type="SUPFAM" id="SSF54427">
    <property type="entry name" value="NTF2-like"/>
    <property type="match status" value="1"/>
</dbReference>
<dbReference type="STRING" id="40571.SAMN05660733_02958"/>
<dbReference type="InterPro" id="IPR032710">
    <property type="entry name" value="NTF2-like_dom_sf"/>
</dbReference>
<dbReference type="InterPro" id="IPR037401">
    <property type="entry name" value="SnoaL-like"/>
</dbReference>
<feature type="domain" description="SnoaL-like" evidence="1">
    <location>
        <begin position="7"/>
        <end position="139"/>
    </location>
</feature>
<name>A0A1W2DFP1_9PSEU</name>